<evidence type="ECO:0000313" key="1">
    <source>
        <dbReference type="EMBL" id="KAA6381563.1"/>
    </source>
</evidence>
<protein>
    <submittedName>
        <fullName evidence="1">Uncharacterized protein</fullName>
    </submittedName>
</protein>
<comment type="caution">
    <text evidence="1">The sequence shown here is derived from an EMBL/GenBank/DDBJ whole genome shotgun (WGS) entry which is preliminary data.</text>
</comment>
<gene>
    <name evidence="1" type="ORF">EZS28_022909</name>
</gene>
<proteinExistence type="predicted"/>
<evidence type="ECO:0000313" key="2">
    <source>
        <dbReference type="Proteomes" id="UP000324800"/>
    </source>
</evidence>
<name>A0A5J4VGR2_9EUKA</name>
<reference evidence="1 2" key="1">
    <citation type="submission" date="2019-03" db="EMBL/GenBank/DDBJ databases">
        <title>Single cell metagenomics reveals metabolic interactions within the superorganism composed of flagellate Streblomastix strix and complex community of Bacteroidetes bacteria on its surface.</title>
        <authorList>
            <person name="Treitli S.C."/>
            <person name="Kolisko M."/>
            <person name="Husnik F."/>
            <person name="Keeling P."/>
            <person name="Hampl V."/>
        </authorList>
    </citation>
    <scope>NUCLEOTIDE SEQUENCE [LARGE SCALE GENOMIC DNA]</scope>
    <source>
        <strain evidence="1">ST1C</strain>
    </source>
</reference>
<accession>A0A5J4VGR2</accession>
<dbReference type="AlphaFoldDB" id="A0A5J4VGR2"/>
<dbReference type="Proteomes" id="UP000324800">
    <property type="component" value="Unassembled WGS sequence"/>
</dbReference>
<sequence>MISAYASIRYFNLLLSSIFASLGVVASIRGTVATPKGILRKMQPIFWNLNLRQALLPFQEPPGVAEKQLGFHHPEHDFFSSRTISNSLLSTDFKTPKAEPSAADSDFETSTQAEVCLMLDYYICSVVGHIRTFLNLLVNQLPLQSFVRFTHGFIYWRLILGPRSRPGPRLRRVPGI</sequence>
<organism evidence="1 2">
    <name type="scientific">Streblomastix strix</name>
    <dbReference type="NCBI Taxonomy" id="222440"/>
    <lineage>
        <taxon>Eukaryota</taxon>
        <taxon>Metamonada</taxon>
        <taxon>Preaxostyla</taxon>
        <taxon>Oxymonadida</taxon>
        <taxon>Streblomastigidae</taxon>
        <taxon>Streblomastix</taxon>
    </lineage>
</organism>
<dbReference type="EMBL" id="SNRW01007254">
    <property type="protein sequence ID" value="KAA6381563.1"/>
    <property type="molecule type" value="Genomic_DNA"/>
</dbReference>